<evidence type="ECO:0000313" key="3">
    <source>
        <dbReference type="Ensembl" id="ENSTRUP00000049331.2"/>
    </source>
</evidence>
<dbReference type="OMA" id="WALQTEM"/>
<keyword evidence="2" id="KW-0812">Transmembrane</keyword>
<sequence length="637" mass="69802">MTAKHRKSKNNHKHEENFFKNDVVEAEVRTGANSSSVHLVLFLVIVVGGAVGLWFCFQQHQTLSQLTDSVAGMQVKIMKLQAAHEEFRQSGTKQHLSESLETRLNALEESSSLAQKQLGVALATAEQLKSSDLPAQVLLLHTEMKNRLAEMQRATVSLEQLSQLQATLKGKSEEFEGVKSQVDGLAALSSEMSRKVEVLTGSLREAESKLEDGTGHVTALSSTLDAQGALVLSLKEQVEICQGQLEARTHGVATVREALQSEEFKWLQQASMEEQLGSLRQSLQDQISAAHGLTSGLQARLEDIQKQVTQLGDKTTAEPEDLDPVDPPEDLAPPDRPEDLAPPDVPEDLAPLDRPEDLAPPDVPEDLAPPDVPEDLAPPDVPEDLAPLDRPEDLAPPDVPEDLAPPDVPEDLAPLDRPEDLAPPDVPEDLAPPDVPEDLAPPDEPELALPAEEDAAAGTEEEQQASSAEVKEEAPAHDEAQQEVSQMGDVASAEETGDVDSIEMKEGERLAEEAPEEAGVEQELVLEQKRDEMLREEEPQEVAVEEETPAADEEGLGRDEGLTEESHNVMEMHEEVEEVQEQPPPEEYHEEEEEEELNWNDEGQDFPAEWEINGREEADEGQELEGQPLLWSGTVSD</sequence>
<dbReference type="SUPFAM" id="SSF57997">
    <property type="entry name" value="Tropomyosin"/>
    <property type="match status" value="1"/>
</dbReference>
<gene>
    <name evidence="3" type="primary">zgc:66479</name>
</gene>
<dbReference type="OrthoDB" id="8963459at2759"/>
<evidence type="ECO:0000313" key="4">
    <source>
        <dbReference type="Proteomes" id="UP000005226"/>
    </source>
</evidence>
<feature type="compositionally biased region" description="Basic and acidic residues" evidence="1">
    <location>
        <begin position="469"/>
        <end position="480"/>
    </location>
</feature>
<reference evidence="3 4" key="1">
    <citation type="journal article" date="2011" name="Genome Biol. Evol.">
        <title>Integration of the genetic map and genome assembly of fugu facilitates insights into distinct features of genome evolution in teleosts and mammals.</title>
        <authorList>
            <person name="Kai W."/>
            <person name="Kikuchi K."/>
            <person name="Tohari S."/>
            <person name="Chew A.K."/>
            <person name="Tay A."/>
            <person name="Fujiwara A."/>
            <person name="Hosoya S."/>
            <person name="Suetake H."/>
            <person name="Naruse K."/>
            <person name="Brenner S."/>
            <person name="Suzuki Y."/>
            <person name="Venkatesh B."/>
        </authorList>
    </citation>
    <scope>NUCLEOTIDE SEQUENCE [LARGE SCALE GENOMIC DNA]</scope>
</reference>
<feature type="compositionally biased region" description="Acidic residues" evidence="1">
    <location>
        <begin position="588"/>
        <end position="604"/>
    </location>
</feature>
<feature type="compositionally biased region" description="Basic and acidic residues" evidence="1">
    <location>
        <begin position="502"/>
        <end position="512"/>
    </location>
</feature>
<accession>A0A3B5K1U9</accession>
<dbReference type="Proteomes" id="UP000005226">
    <property type="component" value="Chromosome 3"/>
</dbReference>
<feature type="transmembrane region" description="Helical" evidence="2">
    <location>
        <begin position="37"/>
        <end position="55"/>
    </location>
</feature>
<dbReference type="Ensembl" id="ENSTRUT00000054623.2">
    <property type="protein sequence ID" value="ENSTRUP00000049331.2"/>
    <property type="gene ID" value="ENSTRUG00000020555.2"/>
</dbReference>
<evidence type="ECO:0000256" key="2">
    <source>
        <dbReference type="SAM" id="Phobius"/>
    </source>
</evidence>
<keyword evidence="2" id="KW-0472">Membrane</keyword>
<keyword evidence="2" id="KW-1133">Transmembrane helix</keyword>
<proteinExistence type="predicted"/>
<dbReference type="InParanoid" id="A0A3B5K1U9"/>
<reference evidence="3" key="2">
    <citation type="submission" date="2025-08" db="UniProtKB">
        <authorList>
            <consortium name="Ensembl"/>
        </authorList>
    </citation>
    <scope>IDENTIFICATION</scope>
</reference>
<feature type="compositionally biased region" description="Basic and acidic residues" evidence="1">
    <location>
        <begin position="526"/>
        <end position="537"/>
    </location>
</feature>
<dbReference type="GeneTree" id="ENSGT00390000013981"/>
<evidence type="ECO:0000256" key="1">
    <source>
        <dbReference type="SAM" id="MobiDB-lite"/>
    </source>
</evidence>
<feature type="compositionally biased region" description="Acidic residues" evidence="1">
    <location>
        <begin position="318"/>
        <end position="329"/>
    </location>
</feature>
<dbReference type="AlphaFoldDB" id="A0A3B5K1U9"/>
<feature type="compositionally biased region" description="Acidic residues" evidence="1">
    <location>
        <begin position="435"/>
        <end position="463"/>
    </location>
</feature>
<feature type="compositionally biased region" description="Acidic residues" evidence="1">
    <location>
        <begin position="538"/>
        <end position="554"/>
    </location>
</feature>
<feature type="compositionally biased region" description="Basic and acidic residues" evidence="1">
    <location>
        <begin position="555"/>
        <end position="573"/>
    </location>
</feature>
<protein>
    <submittedName>
        <fullName evidence="3">Actin cytoskeleton-regulatory complex protein PAN1-like</fullName>
    </submittedName>
</protein>
<keyword evidence="4" id="KW-1185">Reference proteome</keyword>
<feature type="region of interest" description="Disordered" evidence="1">
    <location>
        <begin position="311"/>
        <end position="637"/>
    </location>
</feature>
<name>A0A3B5K1U9_TAKRU</name>
<reference evidence="3" key="3">
    <citation type="submission" date="2025-09" db="UniProtKB">
        <authorList>
            <consortium name="Ensembl"/>
        </authorList>
    </citation>
    <scope>IDENTIFICATION</scope>
</reference>
<organism evidence="3 4">
    <name type="scientific">Takifugu rubripes</name>
    <name type="common">Japanese pufferfish</name>
    <name type="synonym">Fugu rubripes</name>
    <dbReference type="NCBI Taxonomy" id="31033"/>
    <lineage>
        <taxon>Eukaryota</taxon>
        <taxon>Metazoa</taxon>
        <taxon>Chordata</taxon>
        <taxon>Craniata</taxon>
        <taxon>Vertebrata</taxon>
        <taxon>Euteleostomi</taxon>
        <taxon>Actinopterygii</taxon>
        <taxon>Neopterygii</taxon>
        <taxon>Teleostei</taxon>
        <taxon>Neoteleostei</taxon>
        <taxon>Acanthomorphata</taxon>
        <taxon>Eupercaria</taxon>
        <taxon>Tetraodontiformes</taxon>
        <taxon>Tetradontoidea</taxon>
        <taxon>Tetraodontidae</taxon>
        <taxon>Takifugu</taxon>
    </lineage>
</organism>
<dbReference type="STRING" id="31033.ENSTRUP00000049331"/>